<evidence type="ECO:0008006" key="3">
    <source>
        <dbReference type="Google" id="ProtNLM"/>
    </source>
</evidence>
<keyword evidence="2" id="KW-1185">Reference proteome</keyword>
<proteinExistence type="predicted"/>
<reference evidence="2" key="1">
    <citation type="journal article" date="2019" name="Int. J. Syst. Evol. Microbiol.">
        <title>The Global Catalogue of Microorganisms (GCM) 10K type strain sequencing project: providing services to taxonomists for standard genome sequencing and annotation.</title>
        <authorList>
            <consortium name="The Broad Institute Genomics Platform"/>
            <consortium name="The Broad Institute Genome Sequencing Center for Infectious Disease"/>
            <person name="Wu L."/>
            <person name="Ma J."/>
        </authorList>
    </citation>
    <scope>NUCLEOTIDE SEQUENCE [LARGE SCALE GENOMIC DNA]</scope>
    <source>
        <strain evidence="2">JCM 30846</strain>
    </source>
</reference>
<dbReference type="Proteomes" id="UP001499884">
    <property type="component" value="Unassembled WGS sequence"/>
</dbReference>
<accession>A0ABP7GBG6</accession>
<protein>
    <recommendedName>
        <fullName evidence="3">Lipoprotein</fullName>
    </recommendedName>
</protein>
<name>A0ABP7GBG6_9ACTN</name>
<dbReference type="PROSITE" id="PS51257">
    <property type="entry name" value="PROKAR_LIPOPROTEIN"/>
    <property type="match status" value="1"/>
</dbReference>
<dbReference type="EMBL" id="BAABEP010000084">
    <property type="protein sequence ID" value="GAA3759968.1"/>
    <property type="molecule type" value="Genomic_DNA"/>
</dbReference>
<evidence type="ECO:0000313" key="1">
    <source>
        <dbReference type="EMBL" id="GAA3759968.1"/>
    </source>
</evidence>
<gene>
    <name evidence="1" type="ORF">GCM10023082_62920</name>
</gene>
<evidence type="ECO:0000313" key="2">
    <source>
        <dbReference type="Proteomes" id="UP001499884"/>
    </source>
</evidence>
<organism evidence="1 2">
    <name type="scientific">Streptomyces tremellae</name>
    <dbReference type="NCBI Taxonomy" id="1124239"/>
    <lineage>
        <taxon>Bacteria</taxon>
        <taxon>Bacillati</taxon>
        <taxon>Actinomycetota</taxon>
        <taxon>Actinomycetes</taxon>
        <taxon>Kitasatosporales</taxon>
        <taxon>Streptomycetaceae</taxon>
        <taxon>Streptomyces</taxon>
    </lineage>
</organism>
<sequence>MGIDVRAWRAVGAVGVVVGIGAGVLGCGGGGDDGGRAQKTVSAAEVCGGALSPHAAKSLDFLTGSKEYLPSSGSDADLARAAAELRDGYVAGVDAEDLDVKPATACAVPNLRTVGTSDLRVQFSFATAQEADRKTFSGHVRYGIGRNAFVNPDWAYLYFDCVSPRLKGSTEKQPAIVESVLSNAALSQHRSEPDGTRRQIDEANLSVLNSVALRVAGKLQCADSGGLTSDPALRPAGGA</sequence>
<comment type="caution">
    <text evidence="1">The sequence shown here is derived from an EMBL/GenBank/DDBJ whole genome shotgun (WGS) entry which is preliminary data.</text>
</comment>